<dbReference type="InterPro" id="IPR003615">
    <property type="entry name" value="HNH_nuc"/>
</dbReference>
<comment type="caution">
    <text evidence="2">The sequence shown here is derived from an EMBL/GenBank/DDBJ whole genome shotgun (WGS) entry which is preliminary data.</text>
</comment>
<organism evidence="2 3">
    <name type="scientific">Candidatus Woesebacteria bacterium RBG_13_34_9</name>
    <dbReference type="NCBI Taxonomy" id="1802477"/>
    <lineage>
        <taxon>Bacteria</taxon>
        <taxon>Candidatus Woeseibacteriota</taxon>
    </lineage>
</organism>
<dbReference type="GO" id="GO:0008270">
    <property type="term" value="F:zinc ion binding"/>
    <property type="evidence" value="ECO:0007669"/>
    <property type="project" value="InterPro"/>
</dbReference>
<reference evidence="2 3" key="1">
    <citation type="journal article" date="2016" name="Nat. Commun.">
        <title>Thousands of microbial genomes shed light on interconnected biogeochemical processes in an aquifer system.</title>
        <authorList>
            <person name="Anantharaman K."/>
            <person name="Brown C.T."/>
            <person name="Hug L.A."/>
            <person name="Sharon I."/>
            <person name="Castelle C.J."/>
            <person name="Probst A.J."/>
            <person name="Thomas B.C."/>
            <person name="Singh A."/>
            <person name="Wilkins M.J."/>
            <person name="Karaoz U."/>
            <person name="Brodie E.L."/>
            <person name="Williams K.H."/>
            <person name="Hubbard S.S."/>
            <person name="Banfield J.F."/>
        </authorList>
    </citation>
    <scope>NUCLEOTIDE SEQUENCE [LARGE SCALE GENOMIC DNA]</scope>
</reference>
<dbReference type="GO" id="GO:0004519">
    <property type="term" value="F:endonuclease activity"/>
    <property type="evidence" value="ECO:0007669"/>
    <property type="project" value="InterPro"/>
</dbReference>
<evidence type="ECO:0000313" key="3">
    <source>
        <dbReference type="Proteomes" id="UP000179219"/>
    </source>
</evidence>
<name>A0A1F7X1G8_9BACT</name>
<dbReference type="AlphaFoldDB" id="A0A1F7X1G8"/>
<dbReference type="PANTHER" id="PTHR33877:SF2">
    <property type="entry name" value="OS07G0170200 PROTEIN"/>
    <property type="match status" value="1"/>
</dbReference>
<dbReference type="EMBL" id="MGFP01000058">
    <property type="protein sequence ID" value="OGM08218.1"/>
    <property type="molecule type" value="Genomic_DNA"/>
</dbReference>
<dbReference type="PANTHER" id="PTHR33877">
    <property type="entry name" value="SLL1193 PROTEIN"/>
    <property type="match status" value="1"/>
</dbReference>
<dbReference type="Gene3D" id="1.10.30.50">
    <property type="match status" value="1"/>
</dbReference>
<evidence type="ECO:0000313" key="2">
    <source>
        <dbReference type="EMBL" id="OGM08218.1"/>
    </source>
</evidence>
<dbReference type="Pfam" id="PF01844">
    <property type="entry name" value="HNH"/>
    <property type="match status" value="1"/>
</dbReference>
<dbReference type="InterPro" id="IPR002711">
    <property type="entry name" value="HNH"/>
</dbReference>
<dbReference type="Proteomes" id="UP000179219">
    <property type="component" value="Unassembled WGS sequence"/>
</dbReference>
<dbReference type="InterPro" id="IPR052892">
    <property type="entry name" value="NA-targeting_endonuclease"/>
</dbReference>
<feature type="domain" description="HNH nuclease" evidence="1">
    <location>
        <begin position="6"/>
        <end position="59"/>
    </location>
</feature>
<proteinExistence type="predicted"/>
<gene>
    <name evidence="2" type="ORF">A2159_00480</name>
</gene>
<dbReference type="CDD" id="cd00085">
    <property type="entry name" value="HNHc"/>
    <property type="match status" value="1"/>
</dbReference>
<sequence>MTISKKLIVEVFKRDSFRCVYCGRTPPEIVLEVIHVEPVSKRGKEDINNLVTSCSDCNKGKDDSSNNNVISIKINENLKVIKEKKEQIREYRKFIHKVEKRIQKDIDEIEKVFSDTYGNTTFTEKFKRTTIRRFLEHLPLHEILDAINIACSRIYDNPESTTKYFCGICWNKINGIKPEKQIPKIWKELSNYYSRGSGYYRPSDIELMKHLDHNSIKEVMTKALTGERQDNYWNYFMELIESHYD</sequence>
<accession>A0A1F7X1G8</accession>
<protein>
    <recommendedName>
        <fullName evidence="1">HNH nuclease domain-containing protein</fullName>
    </recommendedName>
</protein>
<dbReference type="GO" id="GO:0003676">
    <property type="term" value="F:nucleic acid binding"/>
    <property type="evidence" value="ECO:0007669"/>
    <property type="project" value="InterPro"/>
</dbReference>
<evidence type="ECO:0000259" key="1">
    <source>
        <dbReference type="SMART" id="SM00507"/>
    </source>
</evidence>
<dbReference type="SMART" id="SM00507">
    <property type="entry name" value="HNHc"/>
    <property type="match status" value="1"/>
</dbReference>